<dbReference type="RefSeq" id="WP_073590549.1">
    <property type="nucleotide sequence ID" value="NZ_FRFD01000012.1"/>
</dbReference>
<dbReference type="EMBL" id="FRFD01000012">
    <property type="protein sequence ID" value="SHO53014.1"/>
    <property type="molecule type" value="Genomic_DNA"/>
</dbReference>
<name>A0A1M7YK68_9FIRM</name>
<evidence type="ECO:0008006" key="3">
    <source>
        <dbReference type="Google" id="ProtNLM"/>
    </source>
</evidence>
<gene>
    <name evidence="1" type="ORF">SAMN02745217_03917</name>
</gene>
<accession>A0A1M7YK68</accession>
<dbReference type="STRING" id="1121345.SAMN02745217_03917"/>
<proteinExistence type="predicted"/>
<dbReference type="Gene3D" id="3.40.50.360">
    <property type="match status" value="1"/>
</dbReference>
<dbReference type="AlphaFoldDB" id="A0A1M7YK68"/>
<dbReference type="SUPFAM" id="SSF52218">
    <property type="entry name" value="Flavoproteins"/>
    <property type="match status" value="1"/>
</dbReference>
<evidence type="ECO:0000313" key="1">
    <source>
        <dbReference type="EMBL" id="SHO53014.1"/>
    </source>
</evidence>
<sequence length="171" mass="19060">MRTAVISYSYTGNNKALACSVAKELSADHIEISVSKARTMQSIIWDMIFGRMPKVEPSPDIITTYDRVLFFAPVWMGHIASPLRPYLHYLKKHPNRYGFISISGGADGTNPKLKDDLKKRTGAEPIALLDLHIADLLSSSQKPARKDTSSYQLKEKDLKQLTDLAVGVIKN</sequence>
<evidence type="ECO:0000313" key="2">
    <source>
        <dbReference type="Proteomes" id="UP000184612"/>
    </source>
</evidence>
<dbReference type="OrthoDB" id="2049760at2"/>
<protein>
    <recommendedName>
        <fullName evidence="3">Flavodoxin</fullName>
    </recommendedName>
</protein>
<organism evidence="1 2">
    <name type="scientific">Anaerocolumna xylanovorans DSM 12503</name>
    <dbReference type="NCBI Taxonomy" id="1121345"/>
    <lineage>
        <taxon>Bacteria</taxon>
        <taxon>Bacillati</taxon>
        <taxon>Bacillota</taxon>
        <taxon>Clostridia</taxon>
        <taxon>Lachnospirales</taxon>
        <taxon>Lachnospiraceae</taxon>
        <taxon>Anaerocolumna</taxon>
    </lineage>
</organism>
<dbReference type="InterPro" id="IPR029039">
    <property type="entry name" value="Flavoprotein-like_sf"/>
</dbReference>
<dbReference type="Proteomes" id="UP000184612">
    <property type="component" value="Unassembled WGS sequence"/>
</dbReference>
<keyword evidence="2" id="KW-1185">Reference proteome</keyword>
<reference evidence="1 2" key="1">
    <citation type="submission" date="2016-12" db="EMBL/GenBank/DDBJ databases">
        <authorList>
            <person name="Song W.-J."/>
            <person name="Kurnit D.M."/>
        </authorList>
    </citation>
    <scope>NUCLEOTIDE SEQUENCE [LARGE SCALE GENOMIC DNA]</scope>
    <source>
        <strain evidence="1 2">DSM 12503</strain>
    </source>
</reference>